<keyword evidence="1" id="KW-0732">Signal</keyword>
<proteinExistence type="predicted"/>
<evidence type="ECO:0000313" key="4">
    <source>
        <dbReference type="Proteomes" id="UP001156666"/>
    </source>
</evidence>
<protein>
    <recommendedName>
        <fullName evidence="2">DUF4412 domain-containing protein</fullName>
    </recommendedName>
</protein>
<gene>
    <name evidence="3" type="ORF">GCM10007940_04600</name>
</gene>
<evidence type="ECO:0000256" key="1">
    <source>
        <dbReference type="SAM" id="SignalP"/>
    </source>
</evidence>
<organism evidence="3 4">
    <name type="scientific">Portibacter lacus</name>
    <dbReference type="NCBI Taxonomy" id="1099794"/>
    <lineage>
        <taxon>Bacteria</taxon>
        <taxon>Pseudomonadati</taxon>
        <taxon>Bacteroidota</taxon>
        <taxon>Saprospiria</taxon>
        <taxon>Saprospirales</taxon>
        <taxon>Haliscomenobacteraceae</taxon>
        <taxon>Portibacter</taxon>
    </lineage>
</organism>
<accession>A0AA37SQK6</accession>
<feature type="chain" id="PRO_5041306721" description="DUF4412 domain-containing protein" evidence="1">
    <location>
        <begin position="19"/>
        <end position="284"/>
    </location>
</feature>
<reference evidence="3" key="1">
    <citation type="journal article" date="2014" name="Int. J. Syst. Evol. Microbiol.">
        <title>Complete genome sequence of Corynebacterium casei LMG S-19264T (=DSM 44701T), isolated from a smear-ripened cheese.</title>
        <authorList>
            <consortium name="US DOE Joint Genome Institute (JGI-PGF)"/>
            <person name="Walter F."/>
            <person name="Albersmeier A."/>
            <person name="Kalinowski J."/>
            <person name="Ruckert C."/>
        </authorList>
    </citation>
    <scope>NUCLEOTIDE SEQUENCE</scope>
    <source>
        <strain evidence="3">NBRC 108769</strain>
    </source>
</reference>
<feature type="signal peptide" evidence="1">
    <location>
        <begin position="1"/>
        <end position="18"/>
    </location>
</feature>
<reference evidence="3" key="2">
    <citation type="submission" date="2023-01" db="EMBL/GenBank/DDBJ databases">
        <title>Draft genome sequence of Portibacter lacus strain NBRC 108769.</title>
        <authorList>
            <person name="Sun Q."/>
            <person name="Mori K."/>
        </authorList>
    </citation>
    <scope>NUCLEOTIDE SEQUENCE</scope>
    <source>
        <strain evidence="3">NBRC 108769</strain>
    </source>
</reference>
<keyword evidence="4" id="KW-1185">Reference proteome</keyword>
<sequence length="284" mass="31954">MKSIIFCCILATFSFSSIYGQVSSAEQAVKKAEKKVADKMIEKTFNGLVNKLFGSDSTKTTENTSVRTDSTVTSNSSPFGGLFSSKTVDKEFKFDMTLDMEMVTKDKKGKGDVIYVKAHYSQDSAYIGTEMENIFNIMDFGDKKNYALMGGKVTIMNLESFIDKANKKAKKKEENEEIPEFTKTGKTEMVAGYKCDEYLVEDEDFTGHYYIANGIGLNPEVYAKTFDANPAINYPKDQRGVILKMVIENTKDKTTTTMITKEVIKQELNYDLSKYKATDLSKLF</sequence>
<dbReference type="Proteomes" id="UP001156666">
    <property type="component" value="Unassembled WGS sequence"/>
</dbReference>
<comment type="caution">
    <text evidence="3">The sequence shown here is derived from an EMBL/GenBank/DDBJ whole genome shotgun (WGS) entry which is preliminary data.</text>
</comment>
<name>A0AA37SQK6_9BACT</name>
<dbReference type="RefSeq" id="WP_235294576.1">
    <property type="nucleotide sequence ID" value="NZ_BSOH01000001.1"/>
</dbReference>
<evidence type="ECO:0000313" key="3">
    <source>
        <dbReference type="EMBL" id="GLR15845.1"/>
    </source>
</evidence>
<dbReference type="Pfam" id="PF14371">
    <property type="entry name" value="DUF4412"/>
    <property type="match status" value="1"/>
</dbReference>
<dbReference type="AlphaFoldDB" id="A0AA37SQK6"/>
<evidence type="ECO:0000259" key="2">
    <source>
        <dbReference type="Pfam" id="PF14371"/>
    </source>
</evidence>
<feature type="domain" description="DUF4412" evidence="2">
    <location>
        <begin position="98"/>
        <end position="216"/>
    </location>
</feature>
<dbReference type="InterPro" id="IPR025524">
    <property type="entry name" value="DUF4412"/>
</dbReference>
<dbReference type="EMBL" id="BSOH01000001">
    <property type="protein sequence ID" value="GLR15845.1"/>
    <property type="molecule type" value="Genomic_DNA"/>
</dbReference>